<dbReference type="SUPFAM" id="SSF54001">
    <property type="entry name" value="Cysteine proteinases"/>
    <property type="match status" value="1"/>
</dbReference>
<accession>A0ABT1XGR4</accession>
<feature type="domain" description="Transglutaminase-like" evidence="1">
    <location>
        <begin position="158"/>
        <end position="222"/>
    </location>
</feature>
<proteinExistence type="predicted"/>
<dbReference type="SMART" id="SM00460">
    <property type="entry name" value="TGc"/>
    <property type="match status" value="1"/>
</dbReference>
<dbReference type="Gene3D" id="3.10.620.30">
    <property type="match status" value="1"/>
</dbReference>
<dbReference type="RefSeq" id="WP_257511721.1">
    <property type="nucleotide sequence ID" value="NZ_JANKHG010000017.1"/>
</dbReference>
<organism evidence="2 3">
    <name type="scientific">Limnobacter parvus</name>
    <dbReference type="NCBI Taxonomy" id="2939690"/>
    <lineage>
        <taxon>Bacteria</taxon>
        <taxon>Pseudomonadati</taxon>
        <taxon>Pseudomonadota</taxon>
        <taxon>Betaproteobacteria</taxon>
        <taxon>Burkholderiales</taxon>
        <taxon>Burkholderiaceae</taxon>
        <taxon>Limnobacter</taxon>
    </lineage>
</organism>
<dbReference type="PANTHER" id="PTHR33490:SF6">
    <property type="entry name" value="SLL1049 PROTEIN"/>
    <property type="match status" value="1"/>
</dbReference>
<dbReference type="InterPro" id="IPR038765">
    <property type="entry name" value="Papain-like_cys_pep_sf"/>
</dbReference>
<evidence type="ECO:0000259" key="1">
    <source>
        <dbReference type="SMART" id="SM00460"/>
    </source>
</evidence>
<dbReference type="PANTHER" id="PTHR33490">
    <property type="entry name" value="BLR5614 PROTEIN-RELATED"/>
    <property type="match status" value="1"/>
</dbReference>
<gene>
    <name evidence="2" type="ORF">NSP04_07465</name>
</gene>
<comment type="caution">
    <text evidence="2">The sequence shown here is derived from an EMBL/GenBank/DDBJ whole genome shotgun (WGS) entry which is preliminary data.</text>
</comment>
<dbReference type="InterPro" id="IPR013589">
    <property type="entry name" value="Bac_transglu_N"/>
</dbReference>
<name>A0ABT1XGR4_9BURK</name>
<evidence type="ECO:0000313" key="3">
    <source>
        <dbReference type="Proteomes" id="UP001165267"/>
    </source>
</evidence>
<protein>
    <submittedName>
        <fullName evidence="2">Transglutaminase family protein</fullName>
    </submittedName>
</protein>
<reference evidence="2" key="1">
    <citation type="submission" date="2022-07" db="EMBL/GenBank/DDBJ databases">
        <authorList>
            <person name="Xamxidin M."/>
        </authorList>
    </citation>
    <scope>NUCLEOTIDE SEQUENCE</scope>
    <source>
        <strain evidence="2">YS8-69</strain>
    </source>
</reference>
<dbReference type="InterPro" id="IPR002931">
    <property type="entry name" value="Transglutaminase-like"/>
</dbReference>
<sequence length="267" mass="30137">MKLRIQHHTTYRYTWPVLYSIQHVRLTPQQQANQRIVDWKVRTPAKQSTAVDHHGNTVLTFSVNQQHRDLTVQSFGHVEIDPLHDGYLPPETNALNPLVYTPTTPLTQFNNEMLEFSSFVADTNIPFAHRMLALANAIADRVEYTKGSTTVADSAMQAFDNGQGVCQDHSHVMLACLRAHNIPARYVSGYFFNPNVEQHDSHAWVEVFDENRQQWLGVDATHKALVDGNHCRLAVAKDFIGASPVRGIRTGGGKESLEVQVTIQRMD</sequence>
<keyword evidence="3" id="KW-1185">Reference proteome</keyword>
<dbReference type="Pfam" id="PF01841">
    <property type="entry name" value="Transglut_core"/>
    <property type="match status" value="1"/>
</dbReference>
<dbReference type="Pfam" id="PF08379">
    <property type="entry name" value="Bact_transglu_N"/>
    <property type="match status" value="1"/>
</dbReference>
<evidence type="ECO:0000313" key="2">
    <source>
        <dbReference type="EMBL" id="MCR2746483.1"/>
    </source>
</evidence>
<dbReference type="Proteomes" id="UP001165267">
    <property type="component" value="Unassembled WGS sequence"/>
</dbReference>
<dbReference type="EMBL" id="JANKHG010000017">
    <property type="protein sequence ID" value="MCR2746483.1"/>
    <property type="molecule type" value="Genomic_DNA"/>
</dbReference>